<evidence type="ECO:0000313" key="2">
    <source>
        <dbReference type="Proteomes" id="UP000326565"/>
    </source>
</evidence>
<evidence type="ECO:0000313" key="1">
    <source>
        <dbReference type="EMBL" id="KAB8077325.1"/>
    </source>
</evidence>
<reference evidence="1 2" key="1">
    <citation type="submission" date="2019-04" db="EMBL/GenBank/DDBJ databases">
        <title>Friends and foes A comparative genomics study of 23 Aspergillus species from section Flavi.</title>
        <authorList>
            <consortium name="DOE Joint Genome Institute"/>
            <person name="Kjaerbolling I."/>
            <person name="Vesth T."/>
            <person name="Frisvad J.C."/>
            <person name="Nybo J.L."/>
            <person name="Theobald S."/>
            <person name="Kildgaard S."/>
            <person name="Isbrandt T."/>
            <person name="Kuo A."/>
            <person name="Sato A."/>
            <person name="Lyhne E.K."/>
            <person name="Kogle M.E."/>
            <person name="Wiebenga A."/>
            <person name="Kun R.S."/>
            <person name="Lubbers R.J."/>
            <person name="Makela M.R."/>
            <person name="Barry K."/>
            <person name="Chovatia M."/>
            <person name="Clum A."/>
            <person name="Daum C."/>
            <person name="Haridas S."/>
            <person name="He G."/>
            <person name="LaButti K."/>
            <person name="Lipzen A."/>
            <person name="Mondo S."/>
            <person name="Riley R."/>
            <person name="Salamov A."/>
            <person name="Simmons B.A."/>
            <person name="Magnuson J.K."/>
            <person name="Henrissat B."/>
            <person name="Mortensen U.H."/>
            <person name="Larsen T.O."/>
            <person name="Devries R.P."/>
            <person name="Grigoriev I.V."/>
            <person name="Machida M."/>
            <person name="Baker S.E."/>
            <person name="Andersen M.R."/>
        </authorList>
    </citation>
    <scope>NUCLEOTIDE SEQUENCE [LARGE SCALE GENOMIC DNA]</scope>
    <source>
        <strain evidence="1 2">CBS 151.66</strain>
    </source>
</reference>
<organism evidence="1 2">
    <name type="scientific">Aspergillus leporis</name>
    <dbReference type="NCBI Taxonomy" id="41062"/>
    <lineage>
        <taxon>Eukaryota</taxon>
        <taxon>Fungi</taxon>
        <taxon>Dikarya</taxon>
        <taxon>Ascomycota</taxon>
        <taxon>Pezizomycotina</taxon>
        <taxon>Eurotiomycetes</taxon>
        <taxon>Eurotiomycetidae</taxon>
        <taxon>Eurotiales</taxon>
        <taxon>Aspergillaceae</taxon>
        <taxon>Aspergillus</taxon>
        <taxon>Aspergillus subgen. Circumdati</taxon>
    </lineage>
</organism>
<sequence length="170" mass="18971">MSMDFKYSSGRQTLILHDGPAKEHPPLATCESDMNLLSKPFENAVVERVEDVTTYKGMAPTFSFAVGGNSKDTNREEFQWRSSHGKEIKELAGRSSGWKLVRRSQTVDEAGGSRSQREAGCSSDLKEIVAVMEHNSSWRLTKEFKFAFLGSELTGIMGEKWKIMVVMTGV</sequence>
<name>A0A5N5XB19_9EURO</name>
<gene>
    <name evidence="1" type="ORF">BDV29DRAFT_199064</name>
</gene>
<dbReference type="AlphaFoldDB" id="A0A5N5XB19"/>
<protein>
    <submittedName>
        <fullName evidence="1">Uncharacterized protein</fullName>
    </submittedName>
</protein>
<dbReference type="OrthoDB" id="5073671at2759"/>
<keyword evidence="2" id="KW-1185">Reference proteome</keyword>
<dbReference type="Proteomes" id="UP000326565">
    <property type="component" value="Unassembled WGS sequence"/>
</dbReference>
<accession>A0A5N5XB19</accession>
<dbReference type="EMBL" id="ML732170">
    <property type="protein sequence ID" value="KAB8077325.1"/>
    <property type="molecule type" value="Genomic_DNA"/>
</dbReference>
<proteinExistence type="predicted"/>